<dbReference type="Proteomes" id="UP001234297">
    <property type="component" value="Chromosome 11"/>
</dbReference>
<proteinExistence type="predicted"/>
<name>A0ACC2KYA7_PERAE</name>
<keyword evidence="2" id="KW-1185">Reference proteome</keyword>
<comment type="caution">
    <text evidence="1">The sequence shown here is derived from an EMBL/GenBank/DDBJ whole genome shotgun (WGS) entry which is preliminary data.</text>
</comment>
<gene>
    <name evidence="1" type="ORF">MRB53_034299</name>
</gene>
<reference evidence="1 2" key="1">
    <citation type="journal article" date="2022" name="Hortic Res">
        <title>A haplotype resolved chromosomal level avocado genome allows analysis of novel avocado genes.</title>
        <authorList>
            <person name="Nath O."/>
            <person name="Fletcher S.J."/>
            <person name="Hayward A."/>
            <person name="Shaw L.M."/>
            <person name="Masouleh A.K."/>
            <person name="Furtado A."/>
            <person name="Henry R.J."/>
            <person name="Mitter N."/>
        </authorList>
    </citation>
    <scope>NUCLEOTIDE SEQUENCE [LARGE SCALE GENOMIC DNA]</scope>
    <source>
        <strain evidence="2">cv. Hass</strain>
    </source>
</reference>
<organism evidence="1 2">
    <name type="scientific">Persea americana</name>
    <name type="common">Avocado</name>
    <dbReference type="NCBI Taxonomy" id="3435"/>
    <lineage>
        <taxon>Eukaryota</taxon>
        <taxon>Viridiplantae</taxon>
        <taxon>Streptophyta</taxon>
        <taxon>Embryophyta</taxon>
        <taxon>Tracheophyta</taxon>
        <taxon>Spermatophyta</taxon>
        <taxon>Magnoliopsida</taxon>
        <taxon>Magnoliidae</taxon>
        <taxon>Laurales</taxon>
        <taxon>Lauraceae</taxon>
        <taxon>Persea</taxon>
    </lineage>
</organism>
<protein>
    <submittedName>
        <fullName evidence="1">Uncharacterized protein</fullName>
    </submittedName>
</protein>
<sequence>MLILDVASEESVERVVRNVLKRFGKIDILVNNAWVHCVGPVVEIPMSEVENEFDTNVYGPVRLIQAVVPHKATRRKGKIINVRSISVLAPGPWIGAYAASKAALHPFTDSLRLEVRTFGIDVRTVVPGAININIGYKSVANYSKLPEWKLYKPFEHLIRARAELSGNPNATPAEVFAKQTVETILNENPAAWFSYGRFSMIAGFLYHLPIFLRDAIIRLA</sequence>
<evidence type="ECO:0000313" key="2">
    <source>
        <dbReference type="Proteomes" id="UP001234297"/>
    </source>
</evidence>
<evidence type="ECO:0000313" key="1">
    <source>
        <dbReference type="EMBL" id="KAJ8625769.1"/>
    </source>
</evidence>
<accession>A0ACC2KYA7</accession>
<dbReference type="EMBL" id="CM056819">
    <property type="protein sequence ID" value="KAJ8625769.1"/>
    <property type="molecule type" value="Genomic_DNA"/>
</dbReference>